<proteinExistence type="predicted"/>
<sequence>MLEQRLQLQFVFDGVRLSRRRRFGLIWRMNAIPVLSGILRFVQCAIRLGIERFVIHLIPGGDHHADACGQRNAGIVARRIGHL</sequence>
<protein>
    <submittedName>
        <fullName evidence="1">Uncharacterized protein</fullName>
    </submittedName>
</protein>
<accession>A0A645JXU1</accession>
<name>A0A645JXU1_9ZZZZ</name>
<comment type="caution">
    <text evidence="1">The sequence shown here is derived from an EMBL/GenBank/DDBJ whole genome shotgun (WGS) entry which is preliminary data.</text>
</comment>
<evidence type="ECO:0000313" key="1">
    <source>
        <dbReference type="EMBL" id="MPN63943.1"/>
    </source>
</evidence>
<organism evidence="1">
    <name type="scientific">bioreactor metagenome</name>
    <dbReference type="NCBI Taxonomy" id="1076179"/>
    <lineage>
        <taxon>unclassified sequences</taxon>
        <taxon>metagenomes</taxon>
        <taxon>ecological metagenomes</taxon>
    </lineage>
</organism>
<dbReference type="EMBL" id="VSSQ01144120">
    <property type="protein sequence ID" value="MPN63943.1"/>
    <property type="molecule type" value="Genomic_DNA"/>
</dbReference>
<dbReference type="AlphaFoldDB" id="A0A645JXU1"/>
<reference evidence="1" key="1">
    <citation type="submission" date="2019-08" db="EMBL/GenBank/DDBJ databases">
        <authorList>
            <person name="Kucharzyk K."/>
            <person name="Murdoch R.W."/>
            <person name="Higgins S."/>
            <person name="Loffler F."/>
        </authorList>
    </citation>
    <scope>NUCLEOTIDE SEQUENCE</scope>
</reference>
<gene>
    <name evidence="1" type="ORF">SDC9_211710</name>
</gene>